<protein>
    <submittedName>
        <fullName evidence="1">Uncharacterized protein</fullName>
    </submittedName>
</protein>
<sequence length="168" mass="19731">MSEQVEEEVADPKARYKRFIERVSEDEDFIVDSEVSGLENAIMEYAEHPEQVKELFNIIADSIPIEKIIKKSGIDLEKEKELNEERTKEVLELIKKQIKVNKELVKVMSDLNKNIEIIEIFNKNIKSIIKGTKKIKKKNKEKRDPFEVIVPKNFWESILEDKDILSDE</sequence>
<reference evidence="1" key="1">
    <citation type="journal article" date="2015" name="Nature">
        <title>Complex archaea that bridge the gap between prokaryotes and eukaryotes.</title>
        <authorList>
            <person name="Spang A."/>
            <person name="Saw J.H."/>
            <person name="Jorgensen S.L."/>
            <person name="Zaremba-Niedzwiedzka K."/>
            <person name="Martijn J."/>
            <person name="Lind A.E."/>
            <person name="van Eijk R."/>
            <person name="Schleper C."/>
            <person name="Guy L."/>
            <person name="Ettema T.J."/>
        </authorList>
    </citation>
    <scope>NUCLEOTIDE SEQUENCE</scope>
</reference>
<dbReference type="AlphaFoldDB" id="A0A0F9QY56"/>
<evidence type="ECO:0000313" key="1">
    <source>
        <dbReference type="EMBL" id="KKN41897.1"/>
    </source>
</evidence>
<gene>
    <name evidence="1" type="ORF">LCGC14_0718620</name>
</gene>
<organism evidence="1">
    <name type="scientific">marine sediment metagenome</name>
    <dbReference type="NCBI Taxonomy" id="412755"/>
    <lineage>
        <taxon>unclassified sequences</taxon>
        <taxon>metagenomes</taxon>
        <taxon>ecological metagenomes</taxon>
    </lineage>
</organism>
<name>A0A0F9QY56_9ZZZZ</name>
<comment type="caution">
    <text evidence="1">The sequence shown here is derived from an EMBL/GenBank/DDBJ whole genome shotgun (WGS) entry which is preliminary data.</text>
</comment>
<dbReference type="EMBL" id="LAZR01001617">
    <property type="protein sequence ID" value="KKN41897.1"/>
    <property type="molecule type" value="Genomic_DNA"/>
</dbReference>
<accession>A0A0F9QY56</accession>
<proteinExistence type="predicted"/>